<evidence type="ECO:0008006" key="3">
    <source>
        <dbReference type="Google" id="ProtNLM"/>
    </source>
</evidence>
<accession>A0A5P1UT54</accession>
<evidence type="ECO:0000313" key="1">
    <source>
        <dbReference type="EMBL" id="QER38980.1"/>
    </source>
</evidence>
<dbReference type="Proteomes" id="UP000325177">
    <property type="component" value="Chromosome"/>
</dbReference>
<dbReference type="InterPro" id="IPR025562">
    <property type="entry name" value="Tae4"/>
</dbReference>
<protein>
    <recommendedName>
        <fullName evidence="3">Type VI secretion system amidase effector protein Tae4</fullName>
    </recommendedName>
</protein>
<dbReference type="RefSeq" id="WP_150025359.1">
    <property type="nucleotide sequence ID" value="NZ_CP043909.1"/>
</dbReference>
<keyword evidence="2" id="KW-1185">Reference proteome</keyword>
<sequence>MGTNIRASAGGQSSNIQTNRPLFNELWENYPVKMPAGEVYEMVGGNAYALYTENPVGYANACALRLSRSFNYGGMPIKKTTKGYKVSGGDGKLYLLRVREMINFVENNLGKADISIKPNNNEDVSSQIQNKKGIIIFNVTGWGDATGHVTLWNGSDCGDSCYFIHSQPTVRTTDVFFWELK</sequence>
<gene>
    <name evidence="1" type="ORF">F2A31_04395</name>
</gene>
<dbReference type="KEGG" id="asue:F2A31_04395"/>
<dbReference type="EMBL" id="CP043909">
    <property type="protein sequence ID" value="QER38980.1"/>
    <property type="molecule type" value="Genomic_DNA"/>
</dbReference>
<proteinExistence type="predicted"/>
<organism evidence="1 2">
    <name type="scientific">Acinetobacter suaedae</name>
    <dbReference type="NCBI Taxonomy" id="2609668"/>
    <lineage>
        <taxon>Bacteria</taxon>
        <taxon>Pseudomonadati</taxon>
        <taxon>Pseudomonadota</taxon>
        <taxon>Gammaproteobacteria</taxon>
        <taxon>Moraxellales</taxon>
        <taxon>Moraxellaceae</taxon>
        <taxon>Acinetobacter</taxon>
    </lineage>
</organism>
<dbReference type="Gene3D" id="3.90.1720.70">
    <property type="match status" value="1"/>
</dbReference>
<evidence type="ECO:0000313" key="2">
    <source>
        <dbReference type="Proteomes" id="UP000325177"/>
    </source>
</evidence>
<reference evidence="1 2" key="1">
    <citation type="submission" date="2019-09" db="EMBL/GenBank/DDBJ databases">
        <title>Acinetobacter sp. C16S1 isolated from saline soil.</title>
        <authorList>
            <person name="Xu L."/>
            <person name="Sun J.-Q."/>
        </authorList>
    </citation>
    <scope>NUCLEOTIDE SEQUENCE [LARGE SCALE GENOMIC DNA]</scope>
    <source>
        <strain evidence="1 2">C16S1</strain>
    </source>
</reference>
<dbReference type="Pfam" id="PF14113">
    <property type="entry name" value="Tae4"/>
    <property type="match status" value="1"/>
</dbReference>
<name>A0A5P1UT54_9GAMM</name>
<dbReference type="AlphaFoldDB" id="A0A5P1UT54"/>